<keyword evidence="1" id="KW-1133">Transmembrane helix</keyword>
<reference evidence="2 3" key="1">
    <citation type="submission" date="2014-09" db="EMBL/GenBank/DDBJ databases">
        <authorList>
            <person name="Martin A.A."/>
        </authorList>
    </citation>
    <scope>NUCLEOTIDE SEQUENCE</scope>
    <source>
        <strain evidence="3">ED321</strain>
        <strain evidence="2">ED321 Heterogonic</strain>
    </source>
</reference>
<dbReference type="OMA" id="CTSPLNI"/>
<accession>A0A090L3A2</accession>
<proteinExistence type="predicted"/>
<keyword evidence="1" id="KW-0812">Transmembrane</keyword>
<dbReference type="CTD" id="36376641"/>
<sequence>MLYFVNIIFVLSFFNFIVTGLQKWTEEDEARRIQMIKDQEKQIYEKEMNNYHRSYSSIPKIQQQISNENSYNDYESLIQKPSIKTLSEKNYLTPSNGNWCYRCASPYLKLSPNLRQVVKNFLKIRRTSYPTDAIHDKCTKPTDLGVFKKQQCVSSYCQTIVLTDHDTGNAFTIRGCAEHFGAIDTKYLEERDDNSCTKLHDNLEMYECICKNRKYCYAGNERNIPDSSINIMAQKSIQIIENNNTIKNSNNLIWNFIVIIGFFMYFFILNE</sequence>
<evidence type="ECO:0000313" key="4">
    <source>
        <dbReference type="WBParaSite" id="SRAE_1000253100.1"/>
    </source>
</evidence>
<dbReference type="RefSeq" id="XP_024503477.1">
    <property type="nucleotide sequence ID" value="XM_024649618.1"/>
</dbReference>
<dbReference type="WormBase" id="SRAE_1000253100">
    <property type="protein sequence ID" value="SRP11079"/>
    <property type="gene ID" value="WBGene00259146"/>
</dbReference>
<dbReference type="GeneID" id="36376641"/>
<evidence type="ECO:0000313" key="5">
    <source>
        <dbReference type="WormBase" id="SRAE_1000253100"/>
    </source>
</evidence>
<dbReference type="AlphaFoldDB" id="A0A090L3A2"/>
<feature type="transmembrane region" description="Helical" evidence="1">
    <location>
        <begin position="252"/>
        <end position="269"/>
    </location>
</feature>
<gene>
    <name evidence="2 4 5" type="ORF">SRAE_1000253100</name>
</gene>
<dbReference type="Proteomes" id="UP000035682">
    <property type="component" value="Unplaced"/>
</dbReference>
<protein>
    <submittedName>
        <fullName evidence="4">Caenorhabditis elegans ly-6-related family-containing protein</fullName>
    </submittedName>
</protein>
<keyword evidence="3" id="KW-1185">Reference proteome</keyword>
<evidence type="ECO:0000256" key="1">
    <source>
        <dbReference type="SAM" id="Phobius"/>
    </source>
</evidence>
<feature type="transmembrane region" description="Helical" evidence="1">
    <location>
        <begin position="6"/>
        <end position="25"/>
    </location>
</feature>
<evidence type="ECO:0000313" key="2">
    <source>
        <dbReference type="EMBL" id="CEF64276.1"/>
    </source>
</evidence>
<name>A0A090L3A2_STRRB</name>
<dbReference type="OrthoDB" id="5853760at2759"/>
<dbReference type="EMBL" id="LN609528">
    <property type="protein sequence ID" value="CEF64276.1"/>
    <property type="molecule type" value="Genomic_DNA"/>
</dbReference>
<evidence type="ECO:0000313" key="3">
    <source>
        <dbReference type="Proteomes" id="UP000035682"/>
    </source>
</evidence>
<reference evidence="4" key="2">
    <citation type="submission" date="2020-12" db="UniProtKB">
        <authorList>
            <consortium name="WormBaseParasite"/>
        </authorList>
    </citation>
    <scope>IDENTIFICATION</scope>
</reference>
<dbReference type="WBParaSite" id="SRAE_1000253100.1">
    <property type="protein sequence ID" value="SRAE_1000253100.1"/>
    <property type="gene ID" value="WBGene00259146"/>
</dbReference>
<organism evidence="2">
    <name type="scientific">Strongyloides ratti</name>
    <name type="common">Parasitic roundworm</name>
    <dbReference type="NCBI Taxonomy" id="34506"/>
    <lineage>
        <taxon>Eukaryota</taxon>
        <taxon>Metazoa</taxon>
        <taxon>Ecdysozoa</taxon>
        <taxon>Nematoda</taxon>
        <taxon>Chromadorea</taxon>
        <taxon>Rhabditida</taxon>
        <taxon>Tylenchina</taxon>
        <taxon>Panagrolaimomorpha</taxon>
        <taxon>Strongyloidoidea</taxon>
        <taxon>Strongyloididae</taxon>
        <taxon>Strongyloides</taxon>
    </lineage>
</organism>
<keyword evidence="1" id="KW-0472">Membrane</keyword>